<organism evidence="1 2">
    <name type="scientific">Chromobacterium violaceum</name>
    <dbReference type="NCBI Taxonomy" id="536"/>
    <lineage>
        <taxon>Bacteria</taxon>
        <taxon>Pseudomonadati</taxon>
        <taxon>Pseudomonadota</taxon>
        <taxon>Betaproteobacteria</taxon>
        <taxon>Neisseriales</taxon>
        <taxon>Chromobacteriaceae</taxon>
        <taxon>Chromobacterium</taxon>
    </lineage>
</organism>
<evidence type="ECO:0000313" key="2">
    <source>
        <dbReference type="Proteomes" id="UP000275777"/>
    </source>
</evidence>
<evidence type="ECO:0000313" key="1">
    <source>
        <dbReference type="EMBL" id="VEB40423.1"/>
    </source>
</evidence>
<dbReference type="Proteomes" id="UP000275777">
    <property type="component" value="Chromosome"/>
</dbReference>
<dbReference type="Gene3D" id="3.40.190.10">
    <property type="entry name" value="Periplasmic binding protein-like II"/>
    <property type="match status" value="1"/>
</dbReference>
<accession>A0A447T6B0</accession>
<sequence length="59" mass="6682">MRAMAPVSMANSLLLPVWQRLLQRHPAVRLELVLSNGTEDVWAMGATWRYGSGRSRTRS</sequence>
<gene>
    <name evidence="1" type="ORF">NCTC9695_00822</name>
</gene>
<protein>
    <submittedName>
        <fullName evidence="1">Uncharacterized protein</fullName>
    </submittedName>
</protein>
<dbReference type="EMBL" id="LR134182">
    <property type="protein sequence ID" value="VEB40423.1"/>
    <property type="molecule type" value="Genomic_DNA"/>
</dbReference>
<reference evidence="1 2" key="1">
    <citation type="submission" date="2018-12" db="EMBL/GenBank/DDBJ databases">
        <authorList>
            <consortium name="Pathogen Informatics"/>
        </authorList>
    </citation>
    <scope>NUCLEOTIDE SEQUENCE [LARGE SCALE GENOMIC DNA]</scope>
    <source>
        <strain evidence="1 2">NCTC9695</strain>
    </source>
</reference>
<dbReference type="AlphaFoldDB" id="A0A447T6B0"/>
<proteinExistence type="predicted"/>
<name>A0A447T6B0_CHRVL</name>